<dbReference type="SUPFAM" id="SSF52266">
    <property type="entry name" value="SGNH hydrolase"/>
    <property type="match status" value="1"/>
</dbReference>
<comment type="caution">
    <text evidence="11">The sequence shown here is derived from an EMBL/GenBank/DDBJ whole genome shotgun (WGS) entry which is preliminary data.</text>
</comment>
<evidence type="ECO:0000256" key="4">
    <source>
        <dbReference type="ARBA" id="ARBA00022692"/>
    </source>
</evidence>
<feature type="transmembrane region" description="Helical" evidence="9">
    <location>
        <begin position="99"/>
        <end position="116"/>
    </location>
</feature>
<evidence type="ECO:0000256" key="6">
    <source>
        <dbReference type="ARBA" id="ARBA00023136"/>
    </source>
</evidence>
<dbReference type="InterPro" id="IPR002656">
    <property type="entry name" value="Acyl_transf_3_dom"/>
</dbReference>
<evidence type="ECO:0000256" key="9">
    <source>
        <dbReference type="SAM" id="Phobius"/>
    </source>
</evidence>
<dbReference type="Pfam" id="PF01757">
    <property type="entry name" value="Acyl_transf_3"/>
    <property type="match status" value="1"/>
</dbReference>
<proteinExistence type="predicted"/>
<reference evidence="12" key="1">
    <citation type="journal article" date="2019" name="Int. J. Syst. Evol. Microbiol.">
        <title>The Global Catalogue of Microorganisms (GCM) 10K type strain sequencing project: providing services to taxonomists for standard genome sequencing and annotation.</title>
        <authorList>
            <consortium name="The Broad Institute Genomics Platform"/>
            <consortium name="The Broad Institute Genome Sequencing Center for Infectious Disease"/>
            <person name="Wu L."/>
            <person name="Ma J."/>
        </authorList>
    </citation>
    <scope>NUCLEOTIDE SEQUENCE [LARGE SCALE GENOMIC DNA]</scope>
    <source>
        <strain evidence="12">CGMCC 4.7317</strain>
    </source>
</reference>
<protein>
    <submittedName>
        <fullName evidence="11">Acyltransferase family protein</fullName>
        <ecNumber evidence="11">2.3.1.-</ecNumber>
    </submittedName>
</protein>
<keyword evidence="6 9" id="KW-0472">Membrane</keyword>
<dbReference type="EMBL" id="JBHSTI010000039">
    <property type="protein sequence ID" value="MFC6239521.1"/>
    <property type="molecule type" value="Genomic_DNA"/>
</dbReference>
<keyword evidence="4 9" id="KW-0812">Transmembrane</keyword>
<evidence type="ECO:0000256" key="8">
    <source>
        <dbReference type="SAM" id="MobiDB-lite"/>
    </source>
</evidence>
<evidence type="ECO:0000313" key="11">
    <source>
        <dbReference type="EMBL" id="MFC6239521.1"/>
    </source>
</evidence>
<dbReference type="PANTHER" id="PTHR23028:SF53">
    <property type="entry name" value="ACYL_TRANSF_3 DOMAIN-CONTAINING PROTEIN"/>
    <property type="match status" value="1"/>
</dbReference>
<accession>A0ABW1T4U4</accession>
<dbReference type="EC" id="2.3.1.-" evidence="11"/>
<keyword evidence="12" id="KW-1185">Reference proteome</keyword>
<feature type="compositionally biased region" description="Low complexity" evidence="8">
    <location>
        <begin position="311"/>
        <end position="343"/>
    </location>
</feature>
<feature type="transmembrane region" description="Helical" evidence="9">
    <location>
        <begin position="128"/>
        <end position="148"/>
    </location>
</feature>
<keyword evidence="2" id="KW-1003">Cell membrane</keyword>
<dbReference type="RefSeq" id="WP_386768841.1">
    <property type="nucleotide sequence ID" value="NZ_JBHSTI010000039.1"/>
</dbReference>
<sequence length="513" mass="55332">AFLYVTNWWYVLGDTSYFEATGRPPMLQHLWSLAVEEQFYLLWPVLCWLLWKVGRTRGIRVGAVVGALVSTAAMVWISVAQGMPEAADPSRVYFGSDTHAMTLLVGAALATVWKAARINAVVTARGRRAATGLGVVSLLALLATFWFVGYDSPLLYLGGFLVVGLITAGFVAAASVTSSSFATVLGAQPLRWIGERSYGIYLWHWPVFMVLRPGIDLDAEGLEVQALRLAITLALAELSYRYVETPIRHGLIGRAWTRWKEAGGFALAGRSAVAVVTTLTVVAALGLGLANARTTTFEETLGGVDGVGNESLTPLPSSTSPTPTPTTSATGTASPSPSPTSTRPSDRPELAAGEDAFGLSFTAVGDSVLLGARDSVLEMFPGSTVDATVSRPSWEVFQRILDRRAAGKLGAVVVIHTGTNGSIDEQQFDDLLQVLQDRSRVVLVTVKAPRSWTPEDNAIIRRLAAKYADGNVRLADWEDYSRGKRAWFYPDGIHMRPDGADAYAQLLREAISR</sequence>
<dbReference type="Gene3D" id="3.40.50.1110">
    <property type="entry name" value="SGNH hydrolase"/>
    <property type="match status" value="1"/>
</dbReference>
<evidence type="ECO:0000259" key="10">
    <source>
        <dbReference type="Pfam" id="PF01757"/>
    </source>
</evidence>
<gene>
    <name evidence="11" type="ORF">ACFQGU_16730</name>
</gene>
<evidence type="ECO:0000313" key="12">
    <source>
        <dbReference type="Proteomes" id="UP001596138"/>
    </source>
</evidence>
<dbReference type="Proteomes" id="UP001596138">
    <property type="component" value="Unassembled WGS sequence"/>
</dbReference>
<name>A0ABW1T4U4_9ACTN</name>
<evidence type="ECO:0000256" key="1">
    <source>
        <dbReference type="ARBA" id="ARBA00004651"/>
    </source>
</evidence>
<feature type="non-terminal residue" evidence="11">
    <location>
        <position position="1"/>
    </location>
</feature>
<keyword evidence="5 9" id="KW-1133">Transmembrane helix</keyword>
<evidence type="ECO:0000256" key="7">
    <source>
        <dbReference type="ARBA" id="ARBA00023315"/>
    </source>
</evidence>
<feature type="transmembrane region" description="Helical" evidence="9">
    <location>
        <begin position="264"/>
        <end position="290"/>
    </location>
</feature>
<dbReference type="InterPro" id="IPR050879">
    <property type="entry name" value="Acyltransferase_3"/>
</dbReference>
<evidence type="ECO:0000256" key="5">
    <source>
        <dbReference type="ARBA" id="ARBA00022989"/>
    </source>
</evidence>
<feature type="region of interest" description="Disordered" evidence="8">
    <location>
        <begin position="301"/>
        <end position="350"/>
    </location>
</feature>
<organism evidence="11 12">
    <name type="scientific">Longivirga aurantiaca</name>
    <dbReference type="NCBI Taxonomy" id="1837743"/>
    <lineage>
        <taxon>Bacteria</taxon>
        <taxon>Bacillati</taxon>
        <taxon>Actinomycetota</taxon>
        <taxon>Actinomycetes</taxon>
        <taxon>Sporichthyales</taxon>
        <taxon>Sporichthyaceae</taxon>
        <taxon>Longivirga</taxon>
    </lineage>
</organism>
<dbReference type="InterPro" id="IPR036514">
    <property type="entry name" value="SGNH_hydro_sf"/>
</dbReference>
<feature type="domain" description="Acyltransferase 3" evidence="10">
    <location>
        <begin position="8"/>
        <end position="218"/>
    </location>
</feature>
<comment type="subcellular location">
    <subcellularLocation>
        <location evidence="1">Cell membrane</location>
        <topology evidence="1">Multi-pass membrane protein</topology>
    </subcellularLocation>
</comment>
<evidence type="ECO:0000256" key="2">
    <source>
        <dbReference type="ARBA" id="ARBA00022475"/>
    </source>
</evidence>
<dbReference type="GO" id="GO:0016746">
    <property type="term" value="F:acyltransferase activity"/>
    <property type="evidence" value="ECO:0007669"/>
    <property type="project" value="UniProtKB-KW"/>
</dbReference>
<keyword evidence="7 11" id="KW-0012">Acyltransferase</keyword>
<feature type="transmembrane region" description="Helical" evidence="9">
    <location>
        <begin position="154"/>
        <end position="177"/>
    </location>
</feature>
<feature type="transmembrane region" description="Helical" evidence="9">
    <location>
        <begin position="30"/>
        <end position="51"/>
    </location>
</feature>
<dbReference type="PANTHER" id="PTHR23028">
    <property type="entry name" value="ACETYLTRANSFERASE"/>
    <property type="match status" value="1"/>
</dbReference>
<evidence type="ECO:0000256" key="3">
    <source>
        <dbReference type="ARBA" id="ARBA00022679"/>
    </source>
</evidence>
<feature type="transmembrane region" description="Helical" evidence="9">
    <location>
        <begin position="58"/>
        <end position="79"/>
    </location>
</feature>
<keyword evidence="3 11" id="KW-0808">Transferase</keyword>